<dbReference type="OrthoDB" id="4095887at2759"/>
<dbReference type="Proteomes" id="UP000000559">
    <property type="component" value="Chromosome 2"/>
</dbReference>
<dbReference type="GO" id="GO:0045333">
    <property type="term" value="P:cellular respiration"/>
    <property type="evidence" value="ECO:0000315"/>
    <property type="project" value="CGD"/>
</dbReference>
<evidence type="ECO:0000313" key="1">
    <source>
        <dbReference type="CGD" id="CAL0000174588"/>
    </source>
</evidence>
<dbReference type="InParanoid" id="A0A1D8PIK8"/>
<dbReference type="GO" id="GO:0005739">
    <property type="term" value="C:mitochondrion"/>
    <property type="evidence" value="ECO:0000314"/>
    <property type="project" value="CGD"/>
</dbReference>
<evidence type="ECO:0000313" key="2">
    <source>
        <dbReference type="EMBL" id="AOW27957.1"/>
    </source>
</evidence>
<evidence type="ECO:0000313" key="3">
    <source>
        <dbReference type="Proteomes" id="UP000000559"/>
    </source>
</evidence>
<reference evidence="2 3" key="2">
    <citation type="journal article" date="2007" name="Genome Biol.">
        <title>Assembly of the Candida albicans genome into sixteen supercontigs aligned on the eight chromosomes.</title>
        <authorList>
            <person name="van het Hoog M."/>
            <person name="Rast T.J."/>
            <person name="Martchenko M."/>
            <person name="Grindle S."/>
            <person name="Dignard D."/>
            <person name="Hogues H."/>
            <person name="Cuomo C."/>
            <person name="Berriman M."/>
            <person name="Scherer S."/>
            <person name="Magee B.B."/>
            <person name="Whiteway M."/>
            <person name="Chibana H."/>
            <person name="Nantel A."/>
            <person name="Magee P.T."/>
        </authorList>
    </citation>
    <scope>GENOME REANNOTATION</scope>
    <source>
        <strain evidence="3">SC5314 / ATCC MYA-2876</strain>
    </source>
</reference>
<dbReference type="AlphaFoldDB" id="A0A1D8PIK8"/>
<gene>
    <name evidence="1" type="primary">COE1</name>
    <name evidence="2" type="ordered locus">CAALFM_C209790WA</name>
    <name evidence="1" type="ordered locus">orf19.8951</name>
</gene>
<organism evidence="2 3">
    <name type="scientific">Candida albicans (strain SC5314 / ATCC MYA-2876)</name>
    <name type="common">Yeast</name>
    <dbReference type="NCBI Taxonomy" id="237561"/>
    <lineage>
        <taxon>Eukaryota</taxon>
        <taxon>Fungi</taxon>
        <taxon>Dikarya</taxon>
        <taxon>Ascomycota</taxon>
        <taxon>Saccharomycotina</taxon>
        <taxon>Pichiomycetes</taxon>
        <taxon>Debaryomycetaceae</taxon>
        <taxon>Candida/Lodderomyces clade</taxon>
        <taxon>Candida</taxon>
    </lineage>
</organism>
<proteinExistence type="predicted"/>
<reference evidence="2 3" key="1">
    <citation type="journal article" date="2004" name="Proc. Natl. Acad. Sci. U.S.A.">
        <title>The diploid genome sequence of Candida albicans.</title>
        <authorList>
            <person name="Jones T."/>
            <person name="Federspiel N.A."/>
            <person name="Chibana H."/>
            <person name="Dungan J."/>
            <person name="Kalman S."/>
            <person name="Magee B.B."/>
            <person name="Newport G."/>
            <person name="Thorstenson Y.R."/>
            <person name="Agabian N."/>
            <person name="Magee P.T."/>
            <person name="Davis R.W."/>
            <person name="Scherer S."/>
        </authorList>
    </citation>
    <scope>NUCLEOTIDE SEQUENCE [LARGE SCALE GENOMIC DNA]</scope>
    <source>
        <strain evidence="3">SC5314 / ATCC MYA-2876</strain>
    </source>
</reference>
<dbReference type="RefSeq" id="XP_714545.2">
    <property type="nucleotide sequence ID" value="XM_709452.2"/>
</dbReference>
<accession>A0A1D8PIK8</accession>
<dbReference type="VEuPathDB" id="FungiDB:C2_09790W_A"/>
<keyword evidence="3" id="KW-1185">Reference proteome</keyword>
<dbReference type="STRING" id="237561.A0A1D8PIK8"/>
<protein>
    <submittedName>
        <fullName evidence="2">Uncharacterized protein</fullName>
    </submittedName>
</protein>
<dbReference type="KEGG" id="cal:CAALFM_C209790WA"/>
<sequence length="505" mass="59743">MEKKRSPIQITRSLNQIMITRKPYRIRSFINRSYSITRNPSKINRNISTHDRSTTNVLKRNQRRLKEFENNIQLAEQFKTHRQNVVEILKDEKNIDALFEKEVPIIVNDYEKLTEEMGALSFNDIEMRNTIMLVCHSLVESMYIELTLSKLEDKRIKPYLEEIKSSHWFESLAEYRFRFYNFKSSQFLSSTESDMSTQVNGNNFVRFNSCQKNSHEYIKKFERSFEKYKKAQNEPMSHIQLATNLVQDLLCTHEYIPTTEIWHYLLRNLGTLKLYNYQQIIYLSLFQYKHQPTILATPKEQDRLTAPLMADHFSHLIEDFPEILSTLCQYQEVRKDKRTFIELLSFLKLDKLAGEVMAIKSPLLSKAKYKLPAICPGIELECKDLFISRDCLYSIMKSAINLELYEYVDLLYDKIVLDSIDPYRIQLNYEEKRLVEGSIFTPELFLIMLEACKKSKDLGRVLWLMPFLDEYVGKNSVPVTLKNSILEVLKTFNLEGKLVSYQKIM</sequence>
<dbReference type="EMBL" id="CP017624">
    <property type="protein sequence ID" value="AOW27957.1"/>
    <property type="molecule type" value="Genomic_DNA"/>
</dbReference>
<dbReference type="GeneID" id="3643804"/>
<dbReference type="CGD" id="CAL0000174588">
    <property type="gene designation" value="COE1"/>
</dbReference>
<dbReference type="eggNOG" id="ENOG502RPVY">
    <property type="taxonomic scope" value="Eukaryota"/>
</dbReference>
<name>A0A1D8PIK8_CANAL</name>
<reference evidence="2 3" key="3">
    <citation type="journal article" date="2013" name="Genome Biol.">
        <title>Assembly of a phased diploid Candida albicans genome facilitates allele-specific measurements and provides a simple model for repeat and indel structure.</title>
        <authorList>
            <person name="Muzzey D."/>
            <person name="Schwartz K."/>
            <person name="Weissman J.S."/>
            <person name="Sherlock G."/>
        </authorList>
    </citation>
    <scope>NUCLEOTIDE SEQUENCE [LARGE SCALE GENOMIC DNA]</scope>
    <source>
        <strain evidence="3">SC5314 / ATCC MYA-2876</strain>
    </source>
</reference>